<evidence type="ECO:0000313" key="4">
    <source>
        <dbReference type="Proteomes" id="UP000661112"/>
    </source>
</evidence>
<evidence type="ECO:0000259" key="2">
    <source>
        <dbReference type="Pfam" id="PF12770"/>
    </source>
</evidence>
<gene>
    <name evidence="3" type="ORF">H6G83_26345</name>
</gene>
<accession>A0ABR8DAE3</accession>
<organism evidence="3 4">
    <name type="scientific">Anabaena azotica FACHB-119</name>
    <dbReference type="NCBI Taxonomy" id="947527"/>
    <lineage>
        <taxon>Bacteria</taxon>
        <taxon>Bacillati</taxon>
        <taxon>Cyanobacteriota</taxon>
        <taxon>Cyanophyceae</taxon>
        <taxon>Nostocales</taxon>
        <taxon>Nostocaceae</taxon>
        <taxon>Anabaena</taxon>
        <taxon>Anabaena azotica</taxon>
    </lineage>
</organism>
<feature type="transmembrane region" description="Helical" evidence="1">
    <location>
        <begin position="721"/>
        <end position="742"/>
    </location>
</feature>
<evidence type="ECO:0000256" key="1">
    <source>
        <dbReference type="SAM" id="Phobius"/>
    </source>
</evidence>
<feature type="transmembrane region" description="Helical" evidence="1">
    <location>
        <begin position="454"/>
        <end position="472"/>
    </location>
</feature>
<feature type="domain" description="CHAT" evidence="2">
    <location>
        <begin position="140"/>
        <end position="351"/>
    </location>
</feature>
<dbReference type="InterPro" id="IPR024983">
    <property type="entry name" value="CHAT_dom"/>
</dbReference>
<keyword evidence="1" id="KW-0472">Membrane</keyword>
<name>A0ABR8DAE3_9NOST</name>
<feature type="transmembrane region" description="Helical" evidence="1">
    <location>
        <begin position="652"/>
        <end position="675"/>
    </location>
</feature>
<feature type="transmembrane region" description="Helical" evidence="1">
    <location>
        <begin position="687"/>
        <end position="709"/>
    </location>
</feature>
<proteinExistence type="predicted"/>
<reference evidence="3 4" key="1">
    <citation type="journal article" date="2020" name="ISME J.">
        <title>Comparative genomics reveals insights into cyanobacterial evolution and habitat adaptation.</title>
        <authorList>
            <person name="Chen M.Y."/>
            <person name="Teng W.K."/>
            <person name="Zhao L."/>
            <person name="Hu C.X."/>
            <person name="Zhou Y.K."/>
            <person name="Han B.P."/>
            <person name="Song L.R."/>
            <person name="Shu W.S."/>
        </authorList>
    </citation>
    <scope>NUCLEOTIDE SEQUENCE [LARGE SCALE GENOMIC DNA]</scope>
    <source>
        <strain evidence="3 4">FACHB-119</strain>
    </source>
</reference>
<dbReference type="RefSeq" id="WP_190477515.1">
    <property type="nucleotide sequence ID" value="NZ_JACJSG010000044.1"/>
</dbReference>
<comment type="caution">
    <text evidence="3">The sequence shown here is derived from an EMBL/GenBank/DDBJ whole genome shotgun (WGS) entry which is preliminary data.</text>
</comment>
<evidence type="ECO:0000313" key="3">
    <source>
        <dbReference type="EMBL" id="MBD2504089.1"/>
    </source>
</evidence>
<feature type="transmembrane region" description="Helical" evidence="1">
    <location>
        <begin position="579"/>
        <end position="603"/>
    </location>
</feature>
<dbReference type="EMBL" id="JACJSG010000044">
    <property type="protein sequence ID" value="MBD2504089.1"/>
    <property type="molecule type" value="Genomic_DNA"/>
</dbReference>
<dbReference type="Proteomes" id="UP000661112">
    <property type="component" value="Unassembled WGS sequence"/>
</dbReference>
<keyword evidence="1" id="KW-0812">Transmembrane</keyword>
<protein>
    <submittedName>
        <fullName evidence="3">CHAT domain-containing protein</fullName>
    </submittedName>
</protein>
<sequence>MALRISFKIGGRVKINNSEVLPVTLAIYDQQGQIEELVSFLSPLPELLESKFKDWQYYIGLQGDRRRVAKNRDNRVSGVVNLTELANSLKAELNRWLGRDGWIDENGQPDPRVSLVLEKFRGKITEKDEVQIIVQTEDRKLRGLPWQEWDTLAGYTSRGVEVAISATNFKRLTQKQTPQLRATARILVVFGDEKLGFAQEEDFLKSLKRYGGEPHILRQPTRQELEKTLQDSQGWHIFFFAGHSESDPNGRIGRIQINPADGKQGIIEIAELRDLLEGVIQKKLQLAIFNSCDGLGLANQLTQLSLPYCIVMREMVESSVARELLRHFLEAFVKDRSLFASMNAARQQLHNKFEPGKSWLPVIVANPLAKELTWNSLFSERRLSWQWEMVLGVVALAMLICLPVGIFYEFQGWENLIFYAQLYPHITVYPSMFLWMPLFASYRAHCMIRVKTRPFIIFTFVTVLITTGALFFELNNNRMMLMEFKPDAVISIQAEKLDKLYSVWKTSQADITNVTQEMFNSQGAFDAVGNLTLKKSDLELGIKRIHTVNNIAGLQGLLRVATAYDVWRENTKAFSISRWFYAINFVAIVACGVQILALVSTILFVPDSIFNKNKYLTYLIMCELGVLLWLPFQGYSIEHTKSLLFSSEFRGTLAGINVITYAIISILFLTTITSIYKSATRKYQPILLSFLLGSLVLTLLSSVFGVSLIDVLFGMSSTDPLIPWFAIITFFAPVFFLLVRLIDLRVGDE</sequence>
<feature type="transmembrane region" description="Helical" evidence="1">
    <location>
        <begin position="422"/>
        <end position="442"/>
    </location>
</feature>
<feature type="transmembrane region" description="Helical" evidence="1">
    <location>
        <begin position="615"/>
        <end position="632"/>
    </location>
</feature>
<feature type="transmembrane region" description="Helical" evidence="1">
    <location>
        <begin position="389"/>
        <end position="410"/>
    </location>
</feature>
<dbReference type="Pfam" id="PF12770">
    <property type="entry name" value="CHAT"/>
    <property type="match status" value="1"/>
</dbReference>
<keyword evidence="4" id="KW-1185">Reference proteome</keyword>
<keyword evidence="1" id="KW-1133">Transmembrane helix</keyword>